<organism evidence="4">
    <name type="scientific">Leptospira ellisii</name>
    <dbReference type="NCBI Taxonomy" id="2023197"/>
    <lineage>
        <taxon>Bacteria</taxon>
        <taxon>Pseudomonadati</taxon>
        <taxon>Spirochaetota</taxon>
        <taxon>Spirochaetia</taxon>
        <taxon>Leptospirales</taxon>
        <taxon>Leptospiraceae</taxon>
        <taxon>Leptospira</taxon>
    </lineage>
</organism>
<reference evidence="4" key="1">
    <citation type="submission" date="2017-07" db="EMBL/GenBank/DDBJ databases">
        <title>Leptospira spp. isolated from tropical soils.</title>
        <authorList>
            <person name="Thibeaux R."/>
            <person name="Iraola G."/>
            <person name="Ferres I."/>
            <person name="Bierque E."/>
            <person name="Girault D."/>
            <person name="Soupe-Gilbert M.-E."/>
            <person name="Picardeau M."/>
            <person name="Goarant C."/>
        </authorList>
    </citation>
    <scope>NUCLEOTIDE SEQUENCE [LARGE SCALE GENOMIC DNA]</scope>
    <source>
        <strain evidence="4">ATI7-C-A5</strain>
    </source>
</reference>
<reference evidence="3" key="3">
    <citation type="submission" date="2023-10" db="EMBL/GenBank/DDBJ databases">
        <authorList>
            <person name="Picardeau M."/>
            <person name="Thibeaux R."/>
        </authorList>
    </citation>
    <scope>NUCLEOTIDE SEQUENCE</scope>
    <source>
        <strain evidence="3">ATI7-C-A5</strain>
    </source>
</reference>
<accession>A0A2N0BB02</accession>
<dbReference type="RefSeq" id="WP_100745337.1">
    <property type="nucleotide sequence ID" value="NZ_NPEF02000003.1"/>
</dbReference>
<dbReference type="AlphaFoldDB" id="A0A2N0BB02"/>
<gene>
    <name evidence="3" type="ORF">CH379_004085</name>
    <name evidence="4" type="ORF">CH379_06295</name>
</gene>
<dbReference type="Pfam" id="PF02594">
    <property type="entry name" value="DUF167"/>
    <property type="match status" value="1"/>
</dbReference>
<keyword evidence="5" id="KW-1185">Reference proteome</keyword>
<evidence type="ECO:0000256" key="2">
    <source>
        <dbReference type="HAMAP-Rule" id="MF_00634"/>
    </source>
</evidence>
<dbReference type="NCBIfam" id="TIGR00251">
    <property type="entry name" value="DUF167 family protein"/>
    <property type="match status" value="1"/>
</dbReference>
<dbReference type="HAMAP" id="MF_00634">
    <property type="entry name" value="UPF0235"/>
    <property type="match status" value="1"/>
</dbReference>
<evidence type="ECO:0000313" key="5">
    <source>
        <dbReference type="Proteomes" id="UP000232122"/>
    </source>
</evidence>
<dbReference type="SMART" id="SM01152">
    <property type="entry name" value="DUF167"/>
    <property type="match status" value="1"/>
</dbReference>
<comment type="similarity">
    <text evidence="1 2">Belongs to the UPF0235 family.</text>
</comment>
<sequence>MKLTVKVKPNSKKTFLKKEEDGSITIAVREPALEGKANEAVISALSEEFGLGKSKIRILSGEKSKKKLVELDL</sequence>
<evidence type="ECO:0000313" key="4">
    <source>
        <dbReference type="EMBL" id="PJZ93716.1"/>
    </source>
</evidence>
<dbReference type="OrthoDB" id="9800587at2"/>
<accession>A0A2N0BQL7</accession>
<dbReference type="Gene3D" id="3.30.1200.10">
    <property type="entry name" value="YggU-like"/>
    <property type="match status" value="1"/>
</dbReference>
<dbReference type="EMBL" id="NPEF02000003">
    <property type="protein sequence ID" value="MDV6234808.1"/>
    <property type="molecule type" value="Genomic_DNA"/>
</dbReference>
<proteinExistence type="inferred from homology"/>
<dbReference type="InterPro" id="IPR036591">
    <property type="entry name" value="YggU-like_sf"/>
</dbReference>
<dbReference type="Proteomes" id="UP000232122">
    <property type="component" value="Unassembled WGS sequence"/>
</dbReference>
<reference evidence="3 5" key="2">
    <citation type="journal article" date="2018" name="Microb. Genom.">
        <title>Deciphering the unexplored Leptospira diversity from soils uncovers genomic evolution to virulence.</title>
        <authorList>
            <person name="Thibeaux R."/>
            <person name="Iraola G."/>
            <person name="Ferres I."/>
            <person name="Bierque E."/>
            <person name="Girault D."/>
            <person name="Soupe-Gilbert M.E."/>
            <person name="Picardeau M."/>
            <person name="Goarant C."/>
        </authorList>
    </citation>
    <scope>NUCLEOTIDE SEQUENCE [LARGE SCALE GENOMIC DNA]</scope>
    <source>
        <strain evidence="3 5">ATI7-C-A5</strain>
    </source>
</reference>
<comment type="caution">
    <text evidence="4">The sequence shown here is derived from an EMBL/GenBank/DDBJ whole genome shotgun (WGS) entry which is preliminary data.</text>
</comment>
<dbReference type="SUPFAM" id="SSF69786">
    <property type="entry name" value="YggU-like"/>
    <property type="match status" value="1"/>
</dbReference>
<dbReference type="EMBL" id="NPEF01000047">
    <property type="protein sequence ID" value="PJZ93716.1"/>
    <property type="molecule type" value="Genomic_DNA"/>
</dbReference>
<dbReference type="PANTHER" id="PTHR13420">
    <property type="entry name" value="UPF0235 PROTEIN C15ORF40"/>
    <property type="match status" value="1"/>
</dbReference>
<protein>
    <recommendedName>
        <fullName evidence="2">UPF0235 protein CH379_004085</fullName>
    </recommendedName>
</protein>
<name>A0A2N0BB02_9LEPT</name>
<evidence type="ECO:0000313" key="3">
    <source>
        <dbReference type="EMBL" id="MDV6234808.1"/>
    </source>
</evidence>
<dbReference type="InterPro" id="IPR003746">
    <property type="entry name" value="DUF167"/>
</dbReference>
<dbReference type="GO" id="GO:0005737">
    <property type="term" value="C:cytoplasm"/>
    <property type="evidence" value="ECO:0007669"/>
    <property type="project" value="TreeGrafter"/>
</dbReference>
<dbReference type="PANTHER" id="PTHR13420:SF7">
    <property type="entry name" value="UPF0235 PROTEIN C15ORF40"/>
    <property type="match status" value="1"/>
</dbReference>
<evidence type="ECO:0000256" key="1">
    <source>
        <dbReference type="ARBA" id="ARBA00010364"/>
    </source>
</evidence>